<accession>A0A4P1RVK5</accession>
<evidence type="ECO:0000313" key="2">
    <source>
        <dbReference type="EMBL" id="OIW18690.1"/>
    </source>
</evidence>
<dbReference type="EMBL" id="CM007361">
    <property type="protein sequence ID" value="OIW18690.1"/>
    <property type="molecule type" value="Genomic_DNA"/>
</dbReference>
<feature type="region of interest" description="Disordered" evidence="1">
    <location>
        <begin position="200"/>
        <end position="224"/>
    </location>
</feature>
<proteinExistence type="predicted"/>
<dbReference type="OrthoDB" id="1928288at2759"/>
<organism evidence="2 3">
    <name type="scientific">Lupinus angustifolius</name>
    <name type="common">Narrow-leaved blue lupine</name>
    <dbReference type="NCBI Taxonomy" id="3871"/>
    <lineage>
        <taxon>Eukaryota</taxon>
        <taxon>Viridiplantae</taxon>
        <taxon>Streptophyta</taxon>
        <taxon>Embryophyta</taxon>
        <taxon>Tracheophyta</taxon>
        <taxon>Spermatophyta</taxon>
        <taxon>Magnoliopsida</taxon>
        <taxon>eudicotyledons</taxon>
        <taxon>Gunneridae</taxon>
        <taxon>Pentapetalae</taxon>
        <taxon>rosids</taxon>
        <taxon>fabids</taxon>
        <taxon>Fabales</taxon>
        <taxon>Fabaceae</taxon>
        <taxon>Papilionoideae</taxon>
        <taxon>50 kb inversion clade</taxon>
        <taxon>genistoids sensu lato</taxon>
        <taxon>core genistoids</taxon>
        <taxon>Genisteae</taxon>
        <taxon>Lupinus</taxon>
    </lineage>
</organism>
<protein>
    <submittedName>
        <fullName evidence="2">Uncharacterized protein</fullName>
    </submittedName>
</protein>
<evidence type="ECO:0000256" key="1">
    <source>
        <dbReference type="SAM" id="MobiDB-lite"/>
    </source>
</evidence>
<sequence>MGTKIDFSINLIATSVDHSNNLNVGGVNVWEHYQNRELKDKCHKRMIDRNNIESIKKTMQMHDEIFRHQVRELHRVYSVQRMLMDEHKKENKQQKYQTLINGIDISYPHFTEQQHQTTQISYEPNFHVQSLNMERGFDLERPAEEGIFTGTRRFDAGPSSYSTSFQSCKISTSGYDEEMEVDLTLSIGTSKVKKSHVACLDSPNGKTREGECSDPTTPMSSSSVTFTQERKGPCWLSQGLKLK</sequence>
<gene>
    <name evidence="2" type="ORF">TanjilG_13442</name>
</gene>
<feature type="compositionally biased region" description="Polar residues" evidence="1">
    <location>
        <begin position="214"/>
        <end position="224"/>
    </location>
</feature>
<dbReference type="PANTHER" id="PTHR33167">
    <property type="entry name" value="TRANSCRIPTION FACTOR, PUTATIVE (DUF863)-RELATED"/>
    <property type="match status" value="1"/>
</dbReference>
<evidence type="ECO:0000313" key="3">
    <source>
        <dbReference type="Proteomes" id="UP000188354"/>
    </source>
</evidence>
<keyword evidence="3" id="KW-1185">Reference proteome</keyword>
<dbReference type="KEGG" id="lang:109355738"/>
<dbReference type="AlphaFoldDB" id="A0A4P1RVK5"/>
<name>A0A4P1RVK5_LUPAN</name>
<dbReference type="PANTHER" id="PTHR33167:SF33">
    <property type="entry name" value="MYB-CC TYPE TRANSCRIPTION FACTOR LHEQLE-CONTAINING DOMAIN-CONTAINING PROTEIN"/>
    <property type="match status" value="1"/>
</dbReference>
<dbReference type="Proteomes" id="UP000188354">
    <property type="component" value="Chromosome LG01"/>
</dbReference>
<dbReference type="Gramene" id="OIW18690">
    <property type="protein sequence ID" value="OIW18690"/>
    <property type="gene ID" value="TanjilG_13442"/>
</dbReference>
<reference evidence="2 3" key="1">
    <citation type="journal article" date="2017" name="Plant Biotechnol. J.">
        <title>A comprehensive draft genome sequence for lupin (Lupinus angustifolius), an emerging health food: insights into plant-microbe interactions and legume evolution.</title>
        <authorList>
            <person name="Hane J.K."/>
            <person name="Ming Y."/>
            <person name="Kamphuis L.G."/>
            <person name="Nelson M.N."/>
            <person name="Garg G."/>
            <person name="Atkins C.A."/>
            <person name="Bayer P.E."/>
            <person name="Bravo A."/>
            <person name="Bringans S."/>
            <person name="Cannon S."/>
            <person name="Edwards D."/>
            <person name="Foley R."/>
            <person name="Gao L.L."/>
            <person name="Harrison M.J."/>
            <person name="Huang W."/>
            <person name="Hurgobin B."/>
            <person name="Li S."/>
            <person name="Liu C.W."/>
            <person name="McGrath A."/>
            <person name="Morahan G."/>
            <person name="Murray J."/>
            <person name="Weller J."/>
            <person name="Jian J."/>
            <person name="Singh K.B."/>
        </authorList>
    </citation>
    <scope>NUCLEOTIDE SEQUENCE [LARGE SCALE GENOMIC DNA]</scope>
    <source>
        <strain evidence="3">cv. Tanjil</strain>
        <tissue evidence="2">Whole plant</tissue>
    </source>
</reference>